<dbReference type="EMBL" id="VTEH01000004">
    <property type="protein sequence ID" value="TYR75971.1"/>
    <property type="molecule type" value="Genomic_DNA"/>
</dbReference>
<dbReference type="Pfam" id="PF13038">
    <property type="entry name" value="DUF3899"/>
    <property type="match status" value="1"/>
</dbReference>
<sequence>MRNYILTTFIAFITLAASQLLMNIEPVTMVNKLFYWGLISLLFGAGFYIFQTGFLNLFFGGFKRLTTVVVPRSRSLERTDRQLKEDVKLNEWKEAVCTKSKQLFLGIGSGMALFSVFGLLFI</sequence>
<name>A0A5D4KF84_9BACI</name>
<feature type="domain" description="DUF3899" evidence="2">
    <location>
        <begin position="30"/>
        <end position="119"/>
    </location>
</feature>
<protein>
    <submittedName>
        <fullName evidence="3">DUF3899 domain-containing protein</fullName>
    </submittedName>
</protein>
<keyword evidence="1" id="KW-0812">Transmembrane</keyword>
<feature type="transmembrane region" description="Helical" evidence="1">
    <location>
        <begin position="33"/>
        <end position="59"/>
    </location>
</feature>
<evidence type="ECO:0000313" key="4">
    <source>
        <dbReference type="Proteomes" id="UP000323317"/>
    </source>
</evidence>
<accession>A0A5D4KF84</accession>
<proteinExistence type="predicted"/>
<keyword evidence="1" id="KW-0472">Membrane</keyword>
<dbReference type="InterPro" id="IPR025007">
    <property type="entry name" value="DUF3899"/>
</dbReference>
<evidence type="ECO:0000259" key="2">
    <source>
        <dbReference type="Pfam" id="PF13038"/>
    </source>
</evidence>
<organism evidence="3 4">
    <name type="scientific">Rossellomorea vietnamensis</name>
    <dbReference type="NCBI Taxonomy" id="218284"/>
    <lineage>
        <taxon>Bacteria</taxon>
        <taxon>Bacillati</taxon>
        <taxon>Bacillota</taxon>
        <taxon>Bacilli</taxon>
        <taxon>Bacillales</taxon>
        <taxon>Bacillaceae</taxon>
        <taxon>Rossellomorea</taxon>
    </lineage>
</organism>
<dbReference type="RefSeq" id="WP_148946188.1">
    <property type="nucleotide sequence ID" value="NZ_VTEH01000004.1"/>
</dbReference>
<evidence type="ECO:0000313" key="3">
    <source>
        <dbReference type="EMBL" id="TYR75971.1"/>
    </source>
</evidence>
<reference evidence="3 4" key="1">
    <citation type="submission" date="2019-08" db="EMBL/GenBank/DDBJ databases">
        <title>Bacillus genomes from the desert of Cuatro Cienegas, Coahuila.</title>
        <authorList>
            <person name="Olmedo-Alvarez G."/>
        </authorList>
    </citation>
    <scope>NUCLEOTIDE SEQUENCE [LARGE SCALE GENOMIC DNA]</scope>
    <source>
        <strain evidence="3 4">CH40_1T</strain>
    </source>
</reference>
<feature type="transmembrane region" description="Helical" evidence="1">
    <location>
        <begin position="103"/>
        <end position="121"/>
    </location>
</feature>
<dbReference type="AlphaFoldDB" id="A0A5D4KF84"/>
<comment type="caution">
    <text evidence="3">The sequence shown here is derived from an EMBL/GenBank/DDBJ whole genome shotgun (WGS) entry which is preliminary data.</text>
</comment>
<evidence type="ECO:0000256" key="1">
    <source>
        <dbReference type="SAM" id="Phobius"/>
    </source>
</evidence>
<keyword evidence="1" id="KW-1133">Transmembrane helix</keyword>
<dbReference type="Proteomes" id="UP000323317">
    <property type="component" value="Unassembled WGS sequence"/>
</dbReference>
<gene>
    <name evidence="3" type="ORF">FZC79_07370</name>
</gene>